<dbReference type="GO" id="GO:0000166">
    <property type="term" value="F:nucleotide binding"/>
    <property type="evidence" value="ECO:0007669"/>
    <property type="project" value="InterPro"/>
</dbReference>
<evidence type="ECO:0000259" key="3">
    <source>
        <dbReference type="Pfam" id="PF01408"/>
    </source>
</evidence>
<dbReference type="InterPro" id="IPR036291">
    <property type="entry name" value="NAD(P)-bd_dom_sf"/>
</dbReference>
<reference evidence="5 6" key="1">
    <citation type="submission" date="2018-10" db="EMBL/GenBank/DDBJ databases">
        <title>Falsibacillus sp. genome draft.</title>
        <authorList>
            <person name="Shi S."/>
        </authorList>
    </citation>
    <scope>NUCLEOTIDE SEQUENCE [LARGE SCALE GENOMIC DNA]</scope>
    <source>
        <strain evidence="5 6">GY 10110</strain>
    </source>
</reference>
<evidence type="ECO:0000313" key="5">
    <source>
        <dbReference type="EMBL" id="RLQ96581.1"/>
    </source>
</evidence>
<dbReference type="InterPro" id="IPR004104">
    <property type="entry name" value="Gfo/Idh/MocA-like_OxRdtase_C"/>
</dbReference>
<organism evidence="5 6">
    <name type="scientific">Falsibacillus albus</name>
    <dbReference type="NCBI Taxonomy" id="2478915"/>
    <lineage>
        <taxon>Bacteria</taxon>
        <taxon>Bacillati</taxon>
        <taxon>Bacillota</taxon>
        <taxon>Bacilli</taxon>
        <taxon>Bacillales</taxon>
        <taxon>Bacillaceae</taxon>
        <taxon>Falsibacillus</taxon>
    </lineage>
</organism>
<dbReference type="PANTHER" id="PTHR43708:SF5">
    <property type="entry name" value="CONSERVED EXPRESSED OXIDOREDUCTASE (EUROFUNG)-RELATED"/>
    <property type="match status" value="1"/>
</dbReference>
<dbReference type="Gene3D" id="3.30.360.10">
    <property type="entry name" value="Dihydrodipicolinate Reductase, domain 2"/>
    <property type="match status" value="1"/>
</dbReference>
<comment type="caution">
    <text evidence="5">The sequence shown here is derived from an EMBL/GenBank/DDBJ whole genome shotgun (WGS) entry which is preliminary data.</text>
</comment>
<dbReference type="PANTHER" id="PTHR43708">
    <property type="entry name" value="CONSERVED EXPRESSED OXIDOREDUCTASE (EUROFUNG)"/>
    <property type="match status" value="1"/>
</dbReference>
<sequence>MSAINTGLIGYGFSGSTFHAPFLKNMPQFHLKKVMSANEEKVKSDIPDTTVVGKLEEVLDDHDVELVIITTPNHLHFDMIKKCLVAGKHVVVEKPFVVTSAEGIELCNLAKEKGRMLSIFHNRRWDADFLTIQSLLEHEELGNLYSYEAHFDRFRPQVKDRWKENAIAGSGVLYDLGSHLIDQTLQLFGFPDWVSADVDAQRDPEKAEDYFHIVLGYGQMKVILHSSSIVPDQGPRFQLHGDRGSFVKFGMDGQEDALKAGGNPIAADWGKEDPDLYGRLSKMNSSGKLETRTLPSEQGDYKQYYLGVHRSIREGVRPPVTAEEALNVIRLIEACKASSDNKQTIIFEG</sequence>
<dbReference type="Pfam" id="PF01408">
    <property type="entry name" value="GFO_IDH_MocA"/>
    <property type="match status" value="1"/>
</dbReference>
<dbReference type="OrthoDB" id="9815825at2"/>
<evidence type="ECO:0000259" key="4">
    <source>
        <dbReference type="Pfam" id="PF02894"/>
    </source>
</evidence>
<dbReference type="Pfam" id="PF02894">
    <property type="entry name" value="GFO_IDH_MocA_C"/>
    <property type="match status" value="1"/>
</dbReference>
<accession>A0A3L7K3J4</accession>
<dbReference type="SUPFAM" id="SSF51735">
    <property type="entry name" value="NAD(P)-binding Rossmann-fold domains"/>
    <property type="match status" value="1"/>
</dbReference>
<name>A0A3L7K3J4_9BACI</name>
<dbReference type="Gene3D" id="3.40.50.720">
    <property type="entry name" value="NAD(P)-binding Rossmann-like Domain"/>
    <property type="match status" value="1"/>
</dbReference>
<dbReference type="AlphaFoldDB" id="A0A3L7K3J4"/>
<feature type="domain" description="Gfo/Idh/MocA-like oxidoreductase C-terminal" evidence="4">
    <location>
        <begin position="134"/>
        <end position="345"/>
    </location>
</feature>
<evidence type="ECO:0000313" key="6">
    <source>
        <dbReference type="Proteomes" id="UP000276770"/>
    </source>
</evidence>
<evidence type="ECO:0000256" key="1">
    <source>
        <dbReference type="ARBA" id="ARBA00010928"/>
    </source>
</evidence>
<gene>
    <name evidence="5" type="ORF">D9X91_05600</name>
</gene>
<proteinExistence type="inferred from homology"/>
<keyword evidence="6" id="KW-1185">Reference proteome</keyword>
<comment type="similarity">
    <text evidence="1">Belongs to the Gfo/Idh/MocA family.</text>
</comment>
<dbReference type="Proteomes" id="UP000276770">
    <property type="component" value="Unassembled WGS sequence"/>
</dbReference>
<dbReference type="InterPro" id="IPR000683">
    <property type="entry name" value="Gfo/Idh/MocA-like_OxRdtase_N"/>
</dbReference>
<dbReference type="NCBIfam" id="NF008607">
    <property type="entry name" value="PRK11579.1"/>
    <property type="match status" value="1"/>
</dbReference>
<evidence type="ECO:0000256" key="2">
    <source>
        <dbReference type="ARBA" id="ARBA00023002"/>
    </source>
</evidence>
<dbReference type="RefSeq" id="WP_121679602.1">
    <property type="nucleotide sequence ID" value="NZ_RCVZ01000003.1"/>
</dbReference>
<keyword evidence="2" id="KW-0560">Oxidoreductase</keyword>
<protein>
    <submittedName>
        <fullName evidence="5">Oxidoreductase</fullName>
    </submittedName>
</protein>
<dbReference type="InterPro" id="IPR051317">
    <property type="entry name" value="Gfo/Idh/MocA_oxidoreduct"/>
</dbReference>
<feature type="domain" description="Gfo/Idh/MocA-like oxidoreductase N-terminal" evidence="3">
    <location>
        <begin position="4"/>
        <end position="120"/>
    </location>
</feature>
<dbReference type="EMBL" id="RCVZ01000003">
    <property type="protein sequence ID" value="RLQ96581.1"/>
    <property type="molecule type" value="Genomic_DNA"/>
</dbReference>
<dbReference type="GO" id="GO:0016491">
    <property type="term" value="F:oxidoreductase activity"/>
    <property type="evidence" value="ECO:0007669"/>
    <property type="project" value="UniProtKB-KW"/>
</dbReference>